<gene>
    <name evidence="1" type="ORF">ACFP3V_20530</name>
</gene>
<dbReference type="SUPFAM" id="SSF53756">
    <property type="entry name" value="UDP-Glycosyltransferase/glycogen phosphorylase"/>
    <property type="match status" value="1"/>
</dbReference>
<proteinExistence type="predicted"/>
<sequence>MSRSSAIPTVTRVTERRPPYRSLRIAVLADSDTRWKWGAALARGIDPGCTLDAWFLHGRATPTERQLAEVGAVPDASRTAALTELLDEPRLADADVLVLALLGGAAQAALHGLARAWAGRERRPVVLTGYVGVVYEKLTEGLLLRAGADLVLANTAADAEEFRRILTAVGADPETVVETALPFLAQEQRGYTPDPSRPYTVVFAAQPSVPATRAERLHLLEQARRYALRHADHRVLIKLRSRPGEQTTHIEEHPYQRLLPRLTGTVPPNLDTAYGNMGELLDRTDLLATVSSTAALESLQRGIPTAILTDFGVREPLGNHWYLGSGCLASWAELTEGKIPVADPGWLRRHGVGHPDPYGELRSRIGELRQTALAPLRPHYRADVQGGYLPALLARYGLDAKGEPLPGRATTPPSGPVRRAVLRQARRTATSAYRLGAQYVAPAIRRWGQL</sequence>
<protein>
    <submittedName>
        <fullName evidence="1">DUF6716 putative glycosyltransferase</fullName>
    </submittedName>
</protein>
<keyword evidence="2" id="KW-1185">Reference proteome</keyword>
<reference evidence="2" key="1">
    <citation type="journal article" date="2019" name="Int. J. Syst. Evol. Microbiol.">
        <title>The Global Catalogue of Microorganisms (GCM) 10K type strain sequencing project: providing services to taxonomists for standard genome sequencing and annotation.</title>
        <authorList>
            <consortium name="The Broad Institute Genomics Platform"/>
            <consortium name="The Broad Institute Genome Sequencing Center for Infectious Disease"/>
            <person name="Wu L."/>
            <person name="Ma J."/>
        </authorList>
    </citation>
    <scope>NUCLEOTIDE SEQUENCE [LARGE SCALE GENOMIC DNA]</scope>
    <source>
        <strain evidence="2">JCM 4816</strain>
    </source>
</reference>
<dbReference type="InterPro" id="IPR046561">
    <property type="entry name" value="DUF6716"/>
</dbReference>
<evidence type="ECO:0000313" key="2">
    <source>
        <dbReference type="Proteomes" id="UP001596174"/>
    </source>
</evidence>
<organism evidence="1 2">
    <name type="scientific">Streptacidiphilus monticola</name>
    <dbReference type="NCBI Taxonomy" id="2161674"/>
    <lineage>
        <taxon>Bacteria</taxon>
        <taxon>Bacillati</taxon>
        <taxon>Actinomycetota</taxon>
        <taxon>Actinomycetes</taxon>
        <taxon>Kitasatosporales</taxon>
        <taxon>Streptomycetaceae</taxon>
        <taxon>Streptacidiphilus</taxon>
    </lineage>
</organism>
<dbReference type="Pfam" id="PF20471">
    <property type="entry name" value="DUF6716"/>
    <property type="match status" value="1"/>
</dbReference>
<dbReference type="EMBL" id="JBHSQJ010000083">
    <property type="protein sequence ID" value="MFC5909590.1"/>
    <property type="molecule type" value="Genomic_DNA"/>
</dbReference>
<dbReference type="RefSeq" id="WP_380585512.1">
    <property type="nucleotide sequence ID" value="NZ_JBHSQJ010000083.1"/>
</dbReference>
<dbReference type="Proteomes" id="UP001596174">
    <property type="component" value="Unassembled WGS sequence"/>
</dbReference>
<name>A0ABW1G4A4_9ACTN</name>
<accession>A0ABW1G4A4</accession>
<comment type="caution">
    <text evidence="1">The sequence shown here is derived from an EMBL/GenBank/DDBJ whole genome shotgun (WGS) entry which is preliminary data.</text>
</comment>
<evidence type="ECO:0000313" key="1">
    <source>
        <dbReference type="EMBL" id="MFC5909590.1"/>
    </source>
</evidence>